<comment type="caution">
    <text evidence="2">The sequence shown here is derived from an EMBL/GenBank/DDBJ whole genome shotgun (WGS) entry which is preliminary data.</text>
</comment>
<organism evidence="2 3">
    <name type="scientific">Acer negundo</name>
    <name type="common">Box elder</name>
    <dbReference type="NCBI Taxonomy" id="4023"/>
    <lineage>
        <taxon>Eukaryota</taxon>
        <taxon>Viridiplantae</taxon>
        <taxon>Streptophyta</taxon>
        <taxon>Embryophyta</taxon>
        <taxon>Tracheophyta</taxon>
        <taxon>Spermatophyta</taxon>
        <taxon>Magnoliopsida</taxon>
        <taxon>eudicotyledons</taxon>
        <taxon>Gunneridae</taxon>
        <taxon>Pentapetalae</taxon>
        <taxon>rosids</taxon>
        <taxon>malvids</taxon>
        <taxon>Sapindales</taxon>
        <taxon>Sapindaceae</taxon>
        <taxon>Hippocastanoideae</taxon>
        <taxon>Acereae</taxon>
        <taxon>Acer</taxon>
    </lineage>
</organism>
<dbReference type="EMBL" id="JAJSOW010000108">
    <property type="protein sequence ID" value="KAI9154054.1"/>
    <property type="molecule type" value="Genomic_DNA"/>
</dbReference>
<dbReference type="AlphaFoldDB" id="A0AAD5NFX5"/>
<reference evidence="2" key="1">
    <citation type="journal article" date="2022" name="Plant J.">
        <title>Strategies of tolerance reflected in two North American maple genomes.</title>
        <authorList>
            <person name="McEvoy S.L."/>
            <person name="Sezen U.U."/>
            <person name="Trouern-Trend A."/>
            <person name="McMahon S.M."/>
            <person name="Schaberg P.G."/>
            <person name="Yang J."/>
            <person name="Wegrzyn J.L."/>
            <person name="Swenson N.G."/>
        </authorList>
    </citation>
    <scope>NUCLEOTIDE SEQUENCE</scope>
    <source>
        <strain evidence="2">91603</strain>
    </source>
</reference>
<accession>A0AAD5NFX5</accession>
<proteinExistence type="predicted"/>
<evidence type="ECO:0000256" key="1">
    <source>
        <dbReference type="SAM" id="MobiDB-lite"/>
    </source>
</evidence>
<dbReference type="Proteomes" id="UP001064489">
    <property type="component" value="Chromosome 11"/>
</dbReference>
<evidence type="ECO:0000313" key="2">
    <source>
        <dbReference type="EMBL" id="KAI9154054.1"/>
    </source>
</evidence>
<evidence type="ECO:0000313" key="3">
    <source>
        <dbReference type="Proteomes" id="UP001064489"/>
    </source>
</evidence>
<feature type="compositionally biased region" description="Acidic residues" evidence="1">
    <location>
        <begin position="58"/>
        <end position="71"/>
    </location>
</feature>
<protein>
    <submittedName>
        <fullName evidence="2">Uncharacterized protein</fullName>
    </submittedName>
</protein>
<sequence>MLPIMSSTFVNHGVPIAAVSKEYLLKHLEIPNSSGLNEKVYSNHEEPSDGNSSSLSDDNVEDDSNLEISDNDDYRLSLLNPQEGSSHFFKTRKENANLQRRLEESLEENVILSQFTNRLRKNRARACLESGSIDPKREHY</sequence>
<gene>
    <name evidence="2" type="ORF">LWI28_020381</name>
</gene>
<reference evidence="2" key="2">
    <citation type="submission" date="2023-02" db="EMBL/GenBank/DDBJ databases">
        <authorList>
            <person name="Swenson N.G."/>
            <person name="Wegrzyn J.L."/>
            <person name="Mcevoy S.L."/>
        </authorList>
    </citation>
    <scope>NUCLEOTIDE SEQUENCE</scope>
    <source>
        <strain evidence="2">91603</strain>
        <tissue evidence="2">Leaf</tissue>
    </source>
</reference>
<keyword evidence="3" id="KW-1185">Reference proteome</keyword>
<feature type="region of interest" description="Disordered" evidence="1">
    <location>
        <begin position="35"/>
        <end position="77"/>
    </location>
</feature>
<name>A0AAD5NFX5_ACENE</name>